<comment type="caution">
    <text evidence="1">The sequence shown here is derived from an EMBL/GenBank/DDBJ whole genome shotgun (WGS) entry which is preliminary data.</text>
</comment>
<accession>A0ACC1KJX3</accession>
<name>A0ACC1KJX3_9FUNG</name>
<dbReference type="Proteomes" id="UP001140087">
    <property type="component" value="Unassembled WGS sequence"/>
</dbReference>
<gene>
    <name evidence="1" type="ORF">H4R21_006400</name>
</gene>
<dbReference type="EMBL" id="JANBUN010003389">
    <property type="protein sequence ID" value="KAJ2790993.1"/>
    <property type="molecule type" value="Genomic_DNA"/>
</dbReference>
<protein>
    <submittedName>
        <fullName evidence="1">Uncharacterized protein</fullName>
    </submittedName>
</protein>
<sequence>MKLPPALIAVVLGALAAALSPTEMAAVEQFLSSTELVGTQNGPTNEEIAHDLAVGLGLHNSARMLYKFSPDAADAYTTMYDSLLFIYTSGFTTQAQKKIFRSVITYFETTLLK</sequence>
<evidence type="ECO:0000313" key="2">
    <source>
        <dbReference type="Proteomes" id="UP001140087"/>
    </source>
</evidence>
<organism evidence="1 2">
    <name type="scientific">Coemansia helicoidea</name>
    <dbReference type="NCBI Taxonomy" id="1286919"/>
    <lineage>
        <taxon>Eukaryota</taxon>
        <taxon>Fungi</taxon>
        <taxon>Fungi incertae sedis</taxon>
        <taxon>Zoopagomycota</taxon>
        <taxon>Kickxellomycotina</taxon>
        <taxon>Kickxellomycetes</taxon>
        <taxon>Kickxellales</taxon>
        <taxon>Kickxellaceae</taxon>
        <taxon>Coemansia</taxon>
    </lineage>
</organism>
<keyword evidence="2" id="KW-1185">Reference proteome</keyword>
<proteinExistence type="predicted"/>
<evidence type="ECO:0000313" key="1">
    <source>
        <dbReference type="EMBL" id="KAJ2790993.1"/>
    </source>
</evidence>
<reference evidence="1" key="1">
    <citation type="submission" date="2022-07" db="EMBL/GenBank/DDBJ databases">
        <title>Phylogenomic reconstructions and comparative analyses of Kickxellomycotina fungi.</title>
        <authorList>
            <person name="Reynolds N.K."/>
            <person name="Stajich J.E."/>
            <person name="Barry K."/>
            <person name="Grigoriev I.V."/>
            <person name="Crous P."/>
            <person name="Smith M.E."/>
        </authorList>
    </citation>
    <scope>NUCLEOTIDE SEQUENCE</scope>
    <source>
        <strain evidence="1">BCRC 34780</strain>
    </source>
</reference>